<sequence length="106" mass="11268">MLGLTMRVRQTSDTGQPVSPGSSGSFLILHVAAQTVLDTVRVSETLWSIPEVSGATRHGACSLAAFIFFLLLPFSPLCSNATIHIHITLSSWPDLSMVTLTTPGNS</sequence>
<dbReference type="Proteomes" id="UP000735302">
    <property type="component" value="Unassembled WGS sequence"/>
</dbReference>
<evidence type="ECO:0000256" key="2">
    <source>
        <dbReference type="SAM" id="Phobius"/>
    </source>
</evidence>
<comment type="caution">
    <text evidence="3">The sequence shown here is derived from an EMBL/GenBank/DDBJ whole genome shotgun (WGS) entry which is preliminary data.</text>
</comment>
<feature type="transmembrane region" description="Helical" evidence="2">
    <location>
        <begin position="63"/>
        <end position="87"/>
    </location>
</feature>
<organism evidence="3 4">
    <name type="scientific">Plakobranchus ocellatus</name>
    <dbReference type="NCBI Taxonomy" id="259542"/>
    <lineage>
        <taxon>Eukaryota</taxon>
        <taxon>Metazoa</taxon>
        <taxon>Spiralia</taxon>
        <taxon>Lophotrochozoa</taxon>
        <taxon>Mollusca</taxon>
        <taxon>Gastropoda</taxon>
        <taxon>Heterobranchia</taxon>
        <taxon>Euthyneura</taxon>
        <taxon>Panpulmonata</taxon>
        <taxon>Sacoglossa</taxon>
        <taxon>Placobranchoidea</taxon>
        <taxon>Plakobranchidae</taxon>
        <taxon>Plakobranchus</taxon>
    </lineage>
</organism>
<keyword evidence="2" id="KW-1133">Transmembrane helix</keyword>
<name>A0AAV4DJ95_9GAST</name>
<dbReference type="EMBL" id="BLXT01007949">
    <property type="protein sequence ID" value="GFO44308.1"/>
    <property type="molecule type" value="Genomic_DNA"/>
</dbReference>
<gene>
    <name evidence="3" type="ORF">PoB_007081300</name>
</gene>
<feature type="compositionally biased region" description="Polar residues" evidence="1">
    <location>
        <begin position="8"/>
        <end position="21"/>
    </location>
</feature>
<accession>A0AAV4DJ95</accession>
<proteinExistence type="predicted"/>
<protein>
    <submittedName>
        <fullName evidence="3">Uncharacterized protein</fullName>
    </submittedName>
</protein>
<keyword evidence="2" id="KW-0472">Membrane</keyword>
<keyword evidence="2" id="KW-0812">Transmembrane</keyword>
<feature type="region of interest" description="Disordered" evidence="1">
    <location>
        <begin position="1"/>
        <end position="21"/>
    </location>
</feature>
<evidence type="ECO:0000256" key="1">
    <source>
        <dbReference type="SAM" id="MobiDB-lite"/>
    </source>
</evidence>
<reference evidence="3 4" key="1">
    <citation type="journal article" date="2021" name="Elife">
        <title>Chloroplast acquisition without the gene transfer in kleptoplastic sea slugs, Plakobranchus ocellatus.</title>
        <authorList>
            <person name="Maeda T."/>
            <person name="Takahashi S."/>
            <person name="Yoshida T."/>
            <person name="Shimamura S."/>
            <person name="Takaki Y."/>
            <person name="Nagai Y."/>
            <person name="Toyoda A."/>
            <person name="Suzuki Y."/>
            <person name="Arimoto A."/>
            <person name="Ishii H."/>
            <person name="Satoh N."/>
            <person name="Nishiyama T."/>
            <person name="Hasebe M."/>
            <person name="Maruyama T."/>
            <person name="Minagawa J."/>
            <person name="Obokata J."/>
            <person name="Shigenobu S."/>
        </authorList>
    </citation>
    <scope>NUCLEOTIDE SEQUENCE [LARGE SCALE GENOMIC DNA]</scope>
</reference>
<evidence type="ECO:0000313" key="4">
    <source>
        <dbReference type="Proteomes" id="UP000735302"/>
    </source>
</evidence>
<dbReference type="AlphaFoldDB" id="A0AAV4DJ95"/>
<evidence type="ECO:0000313" key="3">
    <source>
        <dbReference type="EMBL" id="GFO44308.1"/>
    </source>
</evidence>
<keyword evidence="4" id="KW-1185">Reference proteome</keyword>